<protein>
    <submittedName>
        <fullName evidence="1">Uncharacterized protein</fullName>
    </submittedName>
</protein>
<sequence length="77" mass="9037">MDDFLKFFAEKVKTYPMHLEITYSKVTDWGVRVWRRGTAYDGDDEELVNVQDCDAELCFATAQVQLKNWLLEHEGGY</sequence>
<reference evidence="1" key="1">
    <citation type="journal article" date="2021" name="Proc. Natl. Acad. Sci. U.S.A.">
        <title>A Catalog of Tens of Thousands of Viruses from Human Metagenomes Reveals Hidden Associations with Chronic Diseases.</title>
        <authorList>
            <person name="Tisza M.J."/>
            <person name="Buck C.B."/>
        </authorList>
    </citation>
    <scope>NUCLEOTIDE SEQUENCE</scope>
    <source>
        <strain evidence="1">CtOIB27</strain>
    </source>
</reference>
<dbReference type="EMBL" id="BK014734">
    <property type="protein sequence ID" value="DAD73340.1"/>
    <property type="molecule type" value="Genomic_DNA"/>
</dbReference>
<accession>A0A8S5LTL8</accession>
<proteinExistence type="predicted"/>
<name>A0A8S5LTL8_9CAUD</name>
<organism evidence="1">
    <name type="scientific">Siphoviridae sp. ctOIB27</name>
    <dbReference type="NCBI Taxonomy" id="2826308"/>
    <lineage>
        <taxon>Viruses</taxon>
        <taxon>Duplodnaviria</taxon>
        <taxon>Heunggongvirae</taxon>
        <taxon>Uroviricota</taxon>
        <taxon>Caudoviricetes</taxon>
    </lineage>
</organism>
<evidence type="ECO:0000313" key="1">
    <source>
        <dbReference type="EMBL" id="DAD73340.1"/>
    </source>
</evidence>